<feature type="compositionally biased region" description="Polar residues" evidence="1">
    <location>
        <begin position="68"/>
        <end position="77"/>
    </location>
</feature>
<evidence type="ECO:0000313" key="3">
    <source>
        <dbReference type="Proteomes" id="UP000179920"/>
    </source>
</evidence>
<reference evidence="3" key="1">
    <citation type="submission" date="2016-04" db="EMBL/GenBank/DDBJ databases">
        <authorList>
            <person name="Guldener U."/>
            <person name="Guldener U."/>
        </authorList>
    </citation>
    <scope>NUCLEOTIDE SEQUENCE [LARGE SCALE GENOMIC DNA]</scope>
    <source>
        <strain evidence="3">UB2112</strain>
    </source>
</reference>
<protein>
    <submittedName>
        <fullName evidence="2">Uncharacterized protein</fullName>
    </submittedName>
</protein>
<feature type="compositionally biased region" description="Low complexity" evidence="1">
    <location>
        <begin position="31"/>
        <end position="41"/>
    </location>
</feature>
<gene>
    <name evidence="2" type="ORF">UBRO_20254</name>
</gene>
<evidence type="ECO:0000313" key="2">
    <source>
        <dbReference type="EMBL" id="SAM75907.1"/>
    </source>
</evidence>
<accession>A0A1K0FZ01</accession>
<evidence type="ECO:0000256" key="1">
    <source>
        <dbReference type="SAM" id="MobiDB-lite"/>
    </source>
</evidence>
<name>A0A1K0FZ01_9BASI</name>
<proteinExistence type="predicted"/>
<feature type="region of interest" description="Disordered" evidence="1">
    <location>
        <begin position="31"/>
        <end position="78"/>
    </location>
</feature>
<dbReference type="AlphaFoldDB" id="A0A1K0FZ01"/>
<feature type="compositionally biased region" description="Low complexity" evidence="1">
    <location>
        <begin position="52"/>
        <end position="61"/>
    </location>
</feature>
<dbReference type="Proteomes" id="UP000179920">
    <property type="component" value="Chromosome III"/>
</dbReference>
<sequence>MALTVTDFVVVNAAKELIDRSPSPTLRISSSFYDSPLPSSSKPFQSRYCTASDSANSSKSSCEPVQETRPNQSTGQARLSGWEMLDDGLQLHSSSMRLEQIISLRSAFEARCMLSSFSPVLAS</sequence>
<feature type="compositionally biased region" description="Polar residues" evidence="1">
    <location>
        <begin position="42"/>
        <end position="51"/>
    </location>
</feature>
<dbReference type="EMBL" id="LT558119">
    <property type="protein sequence ID" value="SAM75907.1"/>
    <property type="molecule type" value="Genomic_DNA"/>
</dbReference>
<organism evidence="2 3">
    <name type="scientific">Ustilago bromivora</name>
    <dbReference type="NCBI Taxonomy" id="307758"/>
    <lineage>
        <taxon>Eukaryota</taxon>
        <taxon>Fungi</taxon>
        <taxon>Dikarya</taxon>
        <taxon>Basidiomycota</taxon>
        <taxon>Ustilaginomycotina</taxon>
        <taxon>Ustilaginomycetes</taxon>
        <taxon>Ustilaginales</taxon>
        <taxon>Ustilaginaceae</taxon>
        <taxon>Ustilago</taxon>
    </lineage>
</organism>